<protein>
    <submittedName>
        <fullName evidence="1">Uncharacterized protein</fullName>
    </submittedName>
</protein>
<evidence type="ECO:0000313" key="2">
    <source>
        <dbReference type="Proteomes" id="UP000499080"/>
    </source>
</evidence>
<dbReference type="OrthoDB" id="6417774at2759"/>
<accession>A0A4Y2BNV0</accession>
<keyword evidence="2" id="KW-1185">Reference proteome</keyword>
<proteinExistence type="predicted"/>
<name>A0A4Y2BNV0_ARAVE</name>
<dbReference type="Proteomes" id="UP000499080">
    <property type="component" value="Unassembled WGS sequence"/>
</dbReference>
<comment type="caution">
    <text evidence="1">The sequence shown here is derived from an EMBL/GenBank/DDBJ whole genome shotgun (WGS) entry which is preliminary data.</text>
</comment>
<reference evidence="1 2" key="1">
    <citation type="journal article" date="2019" name="Sci. Rep.">
        <title>Orb-weaving spider Araneus ventricosus genome elucidates the spidroin gene catalogue.</title>
        <authorList>
            <person name="Kono N."/>
            <person name="Nakamura H."/>
            <person name="Ohtoshi R."/>
            <person name="Moran D.A.P."/>
            <person name="Shinohara A."/>
            <person name="Yoshida Y."/>
            <person name="Fujiwara M."/>
            <person name="Mori M."/>
            <person name="Tomita M."/>
            <person name="Arakawa K."/>
        </authorList>
    </citation>
    <scope>NUCLEOTIDE SEQUENCE [LARGE SCALE GENOMIC DNA]</scope>
</reference>
<dbReference type="EMBL" id="BGPR01000096">
    <property type="protein sequence ID" value="GBL93738.1"/>
    <property type="molecule type" value="Genomic_DNA"/>
</dbReference>
<gene>
    <name evidence="1" type="ORF">AVEN_166778_1</name>
</gene>
<dbReference type="AlphaFoldDB" id="A0A4Y2BNV0"/>
<sequence>MLCKELCPFQCNVKFSKEQCEKLFDDFYKLNVNSKNALLYNCISKVNGHRQEKDANKHRSSSFFYMVKTESKTVRVCKTALAAIFNIARGKIDHIQKLIKTGHSVPPLDVRGKHTNRPHKITSYVVSCYIEDHIRFPCEELHYSRTKNTHKKYLSSLLSLKKIMTFYPVNEGQKSMNRKKNGVVLKFGTVVGDSVLNNILKVPARGLQGAFSVFLKYLENYGF</sequence>
<evidence type="ECO:0000313" key="1">
    <source>
        <dbReference type="EMBL" id="GBL93738.1"/>
    </source>
</evidence>
<organism evidence="1 2">
    <name type="scientific">Araneus ventricosus</name>
    <name type="common">Orbweaver spider</name>
    <name type="synonym">Epeira ventricosa</name>
    <dbReference type="NCBI Taxonomy" id="182803"/>
    <lineage>
        <taxon>Eukaryota</taxon>
        <taxon>Metazoa</taxon>
        <taxon>Ecdysozoa</taxon>
        <taxon>Arthropoda</taxon>
        <taxon>Chelicerata</taxon>
        <taxon>Arachnida</taxon>
        <taxon>Araneae</taxon>
        <taxon>Araneomorphae</taxon>
        <taxon>Entelegynae</taxon>
        <taxon>Araneoidea</taxon>
        <taxon>Araneidae</taxon>
        <taxon>Araneus</taxon>
    </lineage>
</organism>